<reference evidence="1 2" key="1">
    <citation type="submission" date="2016-08" db="EMBL/GenBank/DDBJ databases">
        <authorList>
            <person name="Seilhamer J.J."/>
        </authorList>
    </citation>
    <scope>NUCLEOTIDE SEQUENCE [LARGE SCALE GENOMIC DNA]</scope>
    <source>
        <strain evidence="1 2">VC14762</strain>
    </source>
</reference>
<gene>
    <name evidence="1" type="ORF">A8E72_30715</name>
</gene>
<dbReference type="AlphaFoldDB" id="A0A1V2VVU6"/>
<name>A0A1V2VVU6_9BURK</name>
<sequence length="138" mass="15593">MKKRKRYHSITDIVATVYCEQKAVYDRERGDARPLDVRIKAATGTFEHLRFQVEGQTSQIVDKRCFIASQVYGGEAWQTNALRAWRDHALMPTLAGRTAVRLYYAVSPAIARVLASWPAAARLVRSALDRFLLILGGK</sequence>
<evidence type="ECO:0000313" key="2">
    <source>
        <dbReference type="Proteomes" id="UP000188543"/>
    </source>
</evidence>
<accession>A0A1V2VVU6</accession>
<organism evidence="1 2">
    <name type="scientific">Burkholderia cenocepacia</name>
    <dbReference type="NCBI Taxonomy" id="95486"/>
    <lineage>
        <taxon>Bacteria</taxon>
        <taxon>Pseudomonadati</taxon>
        <taxon>Pseudomonadota</taxon>
        <taxon>Betaproteobacteria</taxon>
        <taxon>Burkholderiales</taxon>
        <taxon>Burkholderiaceae</taxon>
        <taxon>Burkholderia</taxon>
        <taxon>Burkholderia cepacia complex</taxon>
    </lineage>
</organism>
<protein>
    <submittedName>
        <fullName evidence="1">Uncharacterized protein</fullName>
    </submittedName>
</protein>
<dbReference type="InterPro" id="IPR049886">
    <property type="entry name" value="CFI_box_CTERM_dom"/>
</dbReference>
<dbReference type="EMBL" id="MUTJ01000092">
    <property type="protein sequence ID" value="ONU77759.1"/>
    <property type="molecule type" value="Genomic_DNA"/>
</dbReference>
<dbReference type="RefSeq" id="WP_077176638.1">
    <property type="nucleotide sequence ID" value="NZ_MUTB01000063.1"/>
</dbReference>
<comment type="caution">
    <text evidence="1">The sequence shown here is derived from an EMBL/GenBank/DDBJ whole genome shotgun (WGS) entry which is preliminary data.</text>
</comment>
<dbReference type="NCBIfam" id="NF041770">
    <property type="entry name" value="CFI_box_CTERM"/>
    <property type="match status" value="1"/>
</dbReference>
<dbReference type="Proteomes" id="UP000188543">
    <property type="component" value="Unassembled WGS sequence"/>
</dbReference>
<evidence type="ECO:0000313" key="1">
    <source>
        <dbReference type="EMBL" id="ONU77759.1"/>
    </source>
</evidence>
<proteinExistence type="predicted"/>